<evidence type="ECO:0000313" key="8">
    <source>
        <dbReference type="Proteomes" id="UP000024332"/>
    </source>
</evidence>
<feature type="transmembrane region" description="Helical" evidence="5">
    <location>
        <begin position="335"/>
        <end position="355"/>
    </location>
</feature>
<evidence type="ECO:0000313" key="7">
    <source>
        <dbReference type="EMBL" id="EZQ10815.1"/>
    </source>
</evidence>
<proteinExistence type="predicted"/>
<feature type="transmembrane region" description="Helical" evidence="5">
    <location>
        <begin position="268"/>
        <end position="298"/>
    </location>
</feature>
<feature type="transmembrane region" description="Helical" evidence="5">
    <location>
        <begin position="20"/>
        <end position="43"/>
    </location>
</feature>
<evidence type="ECO:0000256" key="3">
    <source>
        <dbReference type="ARBA" id="ARBA00022989"/>
    </source>
</evidence>
<dbReference type="STRING" id="1160895.CM19_02990"/>
<dbReference type="PANTHER" id="PTHR43471">
    <property type="entry name" value="ABC TRANSPORTER PERMEASE"/>
    <property type="match status" value="1"/>
</dbReference>
<protein>
    <submittedName>
        <fullName evidence="7">Sodium ABC transporter permease</fullName>
    </submittedName>
</protein>
<evidence type="ECO:0000259" key="6">
    <source>
        <dbReference type="Pfam" id="PF12698"/>
    </source>
</evidence>
<comment type="subcellular location">
    <subcellularLocation>
        <location evidence="1">Membrane</location>
        <topology evidence="1">Multi-pass membrane protein</topology>
    </subcellularLocation>
</comment>
<evidence type="ECO:0000256" key="2">
    <source>
        <dbReference type="ARBA" id="ARBA00022692"/>
    </source>
</evidence>
<feature type="transmembrane region" description="Helical" evidence="5">
    <location>
        <begin position="233"/>
        <end position="262"/>
    </location>
</feature>
<dbReference type="GO" id="GO:0016020">
    <property type="term" value="C:membrane"/>
    <property type="evidence" value="ECO:0007669"/>
    <property type="project" value="UniProtKB-SubCell"/>
</dbReference>
<dbReference type="PANTHER" id="PTHR43471:SF3">
    <property type="entry name" value="ABC TRANSPORTER PERMEASE PROTEIN NATB"/>
    <property type="match status" value="1"/>
</dbReference>
<dbReference type="InterPro" id="IPR013525">
    <property type="entry name" value="ABC2_TM"/>
</dbReference>
<evidence type="ECO:0000256" key="4">
    <source>
        <dbReference type="ARBA" id="ARBA00023136"/>
    </source>
</evidence>
<dbReference type="Pfam" id="PF12698">
    <property type="entry name" value="ABC2_membrane_3"/>
    <property type="match status" value="1"/>
</dbReference>
<organism evidence="7 8">
    <name type="scientific">Candidatus Acidianus copahuensis</name>
    <dbReference type="NCBI Taxonomy" id="1160895"/>
    <lineage>
        <taxon>Archaea</taxon>
        <taxon>Thermoproteota</taxon>
        <taxon>Thermoprotei</taxon>
        <taxon>Sulfolobales</taxon>
        <taxon>Sulfolobaceae</taxon>
        <taxon>Acidianus</taxon>
    </lineage>
</organism>
<comment type="caution">
    <text evidence="7">The sequence shown here is derived from an EMBL/GenBank/DDBJ whole genome shotgun (WGS) entry which is preliminary data.</text>
</comment>
<feature type="transmembrane region" description="Helical" evidence="5">
    <location>
        <begin position="310"/>
        <end position="329"/>
    </location>
</feature>
<feature type="domain" description="ABC-2 type transporter transmembrane" evidence="6">
    <location>
        <begin position="19"/>
        <end position="379"/>
    </location>
</feature>
<dbReference type="GO" id="GO:0140359">
    <property type="term" value="F:ABC-type transporter activity"/>
    <property type="evidence" value="ECO:0007669"/>
    <property type="project" value="InterPro"/>
</dbReference>
<keyword evidence="2 5" id="KW-0812">Transmembrane</keyword>
<keyword evidence="4 5" id="KW-0472">Membrane</keyword>
<accession>A0A031LSS7</accession>
<dbReference type="EMBL" id="JFZT01000019">
    <property type="protein sequence ID" value="EZQ10815.1"/>
    <property type="molecule type" value="Genomic_DNA"/>
</dbReference>
<name>A0A031LSS7_9CREN</name>
<sequence length="391" mass="42677">MILNLLRKEWIDIKRDKKLVLGSVVLPLLLLPLIGIIIFAATVSQPPTVDIINNSPLNEPYVINLEKYIKSNGGIVYTNSSVPSDVQIIFPKGFYENITSINRTAVVYISYVISSSSNALSLVENGLYNILYNVSIHRIQYLANRSDINISPSIVRDPIVVSLLYKLPTGGKASASENQFAQLARIVAIILFPASTPVIFFVTDSIMGEKERRTLESLLASPISARSFLGSKLAISMLLGIISSIGDLAGLVIFSLFAPYIVGESVTFSLTFAGIIIAVYMVMILLTASLSMFILLILGGSVRNIQIVNFIITTFGMLASFSSLFLNFGDLSFPLVSILGIPYVQLVASIMFYVFGLIQESIFSLLGTLGVAILLLLLSSKFLDSERLLLK</sequence>
<keyword evidence="8" id="KW-1185">Reference proteome</keyword>
<dbReference type="RefSeq" id="WP_048098916.1">
    <property type="nucleotide sequence ID" value="NZ_JFZT01000019.1"/>
</dbReference>
<dbReference type="AlphaFoldDB" id="A0A031LSS7"/>
<evidence type="ECO:0000256" key="5">
    <source>
        <dbReference type="SAM" id="Phobius"/>
    </source>
</evidence>
<dbReference type="Proteomes" id="UP000024332">
    <property type="component" value="Unassembled WGS sequence"/>
</dbReference>
<keyword evidence="3 5" id="KW-1133">Transmembrane helix</keyword>
<feature type="transmembrane region" description="Helical" evidence="5">
    <location>
        <begin position="183"/>
        <end position="203"/>
    </location>
</feature>
<feature type="transmembrane region" description="Helical" evidence="5">
    <location>
        <begin position="362"/>
        <end position="383"/>
    </location>
</feature>
<reference evidence="7 8" key="1">
    <citation type="submission" date="2014-03" db="EMBL/GenBank/DDBJ databases">
        <title>Draft genome sequence of the novel thermoacidophilic archaea Acidianus copahuensis ALE1 strain, isolated from Copahue volcanic area in Neuquen Argentina.</title>
        <authorList>
            <person name="Urbieta M.S."/>
            <person name="Rascovan N."/>
            <person name="Castro C."/>
            <person name="Revale S."/>
            <person name="Giaveno M.A."/>
            <person name="Vazquez M.P."/>
            <person name="Donati E.R."/>
        </authorList>
    </citation>
    <scope>NUCLEOTIDE SEQUENCE [LARGE SCALE GENOMIC DNA]</scope>
    <source>
        <strain evidence="7 8">ALE1</strain>
    </source>
</reference>
<evidence type="ECO:0000256" key="1">
    <source>
        <dbReference type="ARBA" id="ARBA00004141"/>
    </source>
</evidence>
<gene>
    <name evidence="7" type="ORF">CM19_02990</name>
</gene>